<dbReference type="Proteomes" id="UP000619238">
    <property type="component" value="Unassembled WGS sequence"/>
</dbReference>
<accession>A0ABR7Q5Z7</accession>
<comment type="caution">
    <text evidence="1">The sequence shown here is derived from an EMBL/GenBank/DDBJ whole genome shotgun (WGS) entry which is preliminary data.</text>
</comment>
<gene>
    <name evidence="1" type="ORF">H2O64_04830</name>
</gene>
<name>A0ABR7Q5Z7_9FLAO</name>
<evidence type="ECO:0000313" key="2">
    <source>
        <dbReference type="Proteomes" id="UP000619238"/>
    </source>
</evidence>
<sequence>MTSNKPCNCSNKTRTACGNCSRLRMVFLMSYTLGNIQNPVYYSFQAEDRKFNDERQVATQMLGRLVKLHRGHFFKIAVYDNQTAGKPKLFEFTKEDV</sequence>
<reference evidence="1 2" key="1">
    <citation type="submission" date="2020-07" db="EMBL/GenBank/DDBJ databases">
        <title>Description of Kordia aestuariivivens sp. nov., isolated from a tidal flat.</title>
        <authorList>
            <person name="Park S."/>
            <person name="Yoon J.-H."/>
        </authorList>
    </citation>
    <scope>NUCLEOTIDE SEQUENCE [LARGE SCALE GENOMIC DNA]</scope>
    <source>
        <strain evidence="1 2">YSTF-M3</strain>
    </source>
</reference>
<organism evidence="1 2">
    <name type="scientific">Kordia aestuariivivens</name>
    <dbReference type="NCBI Taxonomy" id="2759037"/>
    <lineage>
        <taxon>Bacteria</taxon>
        <taxon>Pseudomonadati</taxon>
        <taxon>Bacteroidota</taxon>
        <taxon>Flavobacteriia</taxon>
        <taxon>Flavobacteriales</taxon>
        <taxon>Flavobacteriaceae</taxon>
        <taxon>Kordia</taxon>
    </lineage>
</organism>
<keyword evidence="2" id="KW-1185">Reference proteome</keyword>
<proteinExistence type="predicted"/>
<dbReference type="RefSeq" id="WP_187561018.1">
    <property type="nucleotide sequence ID" value="NZ_JACGWS010000002.1"/>
</dbReference>
<dbReference type="EMBL" id="JACGWS010000002">
    <property type="protein sequence ID" value="MBC8753984.1"/>
    <property type="molecule type" value="Genomic_DNA"/>
</dbReference>
<protein>
    <submittedName>
        <fullName evidence="1">Uncharacterized protein</fullName>
    </submittedName>
</protein>
<evidence type="ECO:0000313" key="1">
    <source>
        <dbReference type="EMBL" id="MBC8753984.1"/>
    </source>
</evidence>